<comment type="caution">
    <text evidence="1">The sequence shown here is derived from an EMBL/GenBank/DDBJ whole genome shotgun (WGS) entry which is preliminary data.</text>
</comment>
<proteinExistence type="predicted"/>
<sequence length="104" mass="12044">CFAAKCATIDQCTERHQKLSFIRLCIKLGFYDQDEKSIVDRWLVLSTSTKVRLIADDFKRILQAKQNDWIRRTVCPPATTTTQNETLLDSLHHDENSREGGYLL</sequence>
<name>A0A9N9GYM0_9GLOM</name>
<protein>
    <submittedName>
        <fullName evidence="1">6355_t:CDS:1</fullName>
    </submittedName>
</protein>
<reference evidence="1" key="1">
    <citation type="submission" date="2021-06" db="EMBL/GenBank/DDBJ databases">
        <authorList>
            <person name="Kallberg Y."/>
            <person name="Tangrot J."/>
            <person name="Rosling A."/>
        </authorList>
    </citation>
    <scope>NUCLEOTIDE SEQUENCE</scope>
    <source>
        <strain evidence="1">BR232B</strain>
    </source>
</reference>
<dbReference type="Proteomes" id="UP000789739">
    <property type="component" value="Unassembled WGS sequence"/>
</dbReference>
<keyword evidence="2" id="KW-1185">Reference proteome</keyword>
<gene>
    <name evidence="1" type="ORF">PBRASI_LOCUS9687</name>
</gene>
<evidence type="ECO:0000313" key="2">
    <source>
        <dbReference type="Proteomes" id="UP000789739"/>
    </source>
</evidence>
<organism evidence="1 2">
    <name type="scientific">Paraglomus brasilianum</name>
    <dbReference type="NCBI Taxonomy" id="144538"/>
    <lineage>
        <taxon>Eukaryota</taxon>
        <taxon>Fungi</taxon>
        <taxon>Fungi incertae sedis</taxon>
        <taxon>Mucoromycota</taxon>
        <taxon>Glomeromycotina</taxon>
        <taxon>Glomeromycetes</taxon>
        <taxon>Paraglomerales</taxon>
        <taxon>Paraglomeraceae</taxon>
        <taxon>Paraglomus</taxon>
    </lineage>
</organism>
<evidence type="ECO:0000313" key="1">
    <source>
        <dbReference type="EMBL" id="CAG8639370.1"/>
    </source>
</evidence>
<accession>A0A9N9GYM0</accession>
<dbReference type="AlphaFoldDB" id="A0A9N9GYM0"/>
<dbReference type="EMBL" id="CAJVPI010002256">
    <property type="protein sequence ID" value="CAG8639370.1"/>
    <property type="molecule type" value="Genomic_DNA"/>
</dbReference>
<feature type="non-terminal residue" evidence="1">
    <location>
        <position position="1"/>
    </location>
</feature>